<sequence length="152" mass="17270">MPINVGEPAPDFEAESTTGKIKLSDFKGKNVVLYFYPKSFTPGCTREIQRFVELYEEFKKLNTEIIGVSADSLTTQKRFAEKYNAKFPVVADKEKKIIEMYRVLNEKGTSAQRVTFIIDSEGKVVEVLKNLKKAEEHADKALEVIKKITSTK</sequence>
<evidence type="ECO:0000256" key="1">
    <source>
        <dbReference type="ARBA" id="ARBA00011245"/>
    </source>
</evidence>
<dbReference type="Gene3D" id="3.40.30.10">
    <property type="entry name" value="Glutaredoxin"/>
    <property type="match status" value="1"/>
</dbReference>
<comment type="catalytic activity">
    <reaction evidence="10">
        <text>a hydroperoxide + [thioredoxin]-dithiol = an alcohol + [thioredoxin]-disulfide + H2O</text>
        <dbReference type="Rhea" id="RHEA:62620"/>
        <dbReference type="Rhea" id="RHEA-COMP:10698"/>
        <dbReference type="Rhea" id="RHEA-COMP:10700"/>
        <dbReference type="ChEBI" id="CHEBI:15377"/>
        <dbReference type="ChEBI" id="CHEBI:29950"/>
        <dbReference type="ChEBI" id="CHEBI:30879"/>
        <dbReference type="ChEBI" id="CHEBI:35924"/>
        <dbReference type="ChEBI" id="CHEBI:50058"/>
        <dbReference type="EC" id="1.11.1.24"/>
    </reaction>
</comment>
<name>A0AAT9GNM6_9CREN</name>
<dbReference type="SUPFAM" id="SSF52833">
    <property type="entry name" value="Thioredoxin-like"/>
    <property type="match status" value="1"/>
</dbReference>
<dbReference type="InterPro" id="IPR036249">
    <property type="entry name" value="Thioredoxin-like_sf"/>
</dbReference>
<keyword evidence="6" id="KW-1015">Disulfide bond</keyword>
<feature type="active site" description="Cysteine sulfenic acid (-SOH) intermediate; for peroxidase activity" evidence="11">
    <location>
        <position position="44"/>
    </location>
</feature>
<keyword evidence="7" id="KW-0676">Redox-active center</keyword>
<gene>
    <name evidence="13" type="ORF">SJAV_04440</name>
</gene>
<dbReference type="PANTHER" id="PTHR42801:SF4">
    <property type="entry name" value="AHPC_TSA FAMILY PROTEIN"/>
    <property type="match status" value="1"/>
</dbReference>
<dbReference type="InterPro" id="IPR024706">
    <property type="entry name" value="Peroxiredoxin_AhpC-typ"/>
</dbReference>
<reference evidence="13" key="1">
    <citation type="submission" date="2024-03" db="EMBL/GenBank/DDBJ databases">
        <title>Complete genome sequence of Sulfurisphaera javensis strain KD-1.</title>
        <authorList>
            <person name="Sakai H."/>
            <person name="Nur N."/>
            <person name="Suwanto A."/>
            <person name="Kurosawa N."/>
        </authorList>
    </citation>
    <scope>NUCLEOTIDE SEQUENCE</scope>
    <source>
        <strain evidence="13">KD-1</strain>
    </source>
</reference>
<evidence type="ECO:0000256" key="8">
    <source>
        <dbReference type="ARBA" id="ARBA00032824"/>
    </source>
</evidence>
<dbReference type="KEGG" id="sjv:SJAV_04440"/>
<dbReference type="PIRSF" id="PIRSF000239">
    <property type="entry name" value="AHPC"/>
    <property type="match status" value="1"/>
</dbReference>
<dbReference type="InterPro" id="IPR000866">
    <property type="entry name" value="AhpC/TSA"/>
</dbReference>
<evidence type="ECO:0000313" key="13">
    <source>
        <dbReference type="EMBL" id="BFH72500.1"/>
    </source>
</evidence>
<dbReference type="AlphaFoldDB" id="A0AAT9GNM6"/>
<dbReference type="EC" id="1.11.1.24" evidence="2"/>
<evidence type="ECO:0000256" key="2">
    <source>
        <dbReference type="ARBA" id="ARBA00013017"/>
    </source>
</evidence>
<evidence type="ECO:0000256" key="3">
    <source>
        <dbReference type="ARBA" id="ARBA00022559"/>
    </source>
</evidence>
<dbReference type="EMBL" id="AP031322">
    <property type="protein sequence ID" value="BFH72500.1"/>
    <property type="molecule type" value="Genomic_DNA"/>
</dbReference>
<dbReference type="PANTHER" id="PTHR42801">
    <property type="entry name" value="THIOREDOXIN-DEPENDENT PEROXIDE REDUCTASE"/>
    <property type="match status" value="1"/>
</dbReference>
<dbReference type="GO" id="GO:0008379">
    <property type="term" value="F:thioredoxin peroxidase activity"/>
    <property type="evidence" value="ECO:0007669"/>
    <property type="project" value="TreeGrafter"/>
</dbReference>
<accession>A0AAT9GNM6</accession>
<evidence type="ECO:0000256" key="6">
    <source>
        <dbReference type="ARBA" id="ARBA00023157"/>
    </source>
</evidence>
<keyword evidence="4" id="KW-0049">Antioxidant</keyword>
<feature type="domain" description="Thioredoxin" evidence="12">
    <location>
        <begin position="3"/>
        <end position="150"/>
    </location>
</feature>
<comment type="similarity">
    <text evidence="9">Belongs to the peroxiredoxin family. BCP/PrxQ subfamily.</text>
</comment>
<dbReference type="InterPro" id="IPR013766">
    <property type="entry name" value="Thioredoxin_domain"/>
</dbReference>
<comment type="subunit">
    <text evidence="1">Monomer.</text>
</comment>
<dbReference type="InterPro" id="IPR050924">
    <property type="entry name" value="Peroxiredoxin_BCP/PrxQ"/>
</dbReference>
<dbReference type="Pfam" id="PF00578">
    <property type="entry name" value="AhpC-TSA"/>
    <property type="match status" value="1"/>
</dbReference>
<dbReference type="CDD" id="cd03017">
    <property type="entry name" value="PRX_BCP"/>
    <property type="match status" value="1"/>
</dbReference>
<evidence type="ECO:0000256" key="10">
    <source>
        <dbReference type="ARBA" id="ARBA00049091"/>
    </source>
</evidence>
<proteinExistence type="inferred from homology"/>
<dbReference type="GO" id="GO:0034599">
    <property type="term" value="P:cellular response to oxidative stress"/>
    <property type="evidence" value="ECO:0007669"/>
    <property type="project" value="TreeGrafter"/>
</dbReference>
<evidence type="ECO:0000259" key="12">
    <source>
        <dbReference type="PROSITE" id="PS51352"/>
    </source>
</evidence>
<keyword evidence="3" id="KW-0575">Peroxidase</keyword>
<dbReference type="GO" id="GO:0045454">
    <property type="term" value="P:cell redox homeostasis"/>
    <property type="evidence" value="ECO:0007669"/>
    <property type="project" value="TreeGrafter"/>
</dbReference>
<organism evidence="13">
    <name type="scientific">Sulfurisphaera javensis</name>
    <dbReference type="NCBI Taxonomy" id="2049879"/>
    <lineage>
        <taxon>Archaea</taxon>
        <taxon>Thermoproteota</taxon>
        <taxon>Thermoprotei</taxon>
        <taxon>Sulfolobales</taxon>
        <taxon>Sulfolobaceae</taxon>
        <taxon>Sulfurisphaera</taxon>
    </lineage>
</organism>
<dbReference type="FunFam" id="3.40.30.10:FF:000007">
    <property type="entry name" value="Thioredoxin-dependent thiol peroxidase"/>
    <property type="match status" value="1"/>
</dbReference>
<dbReference type="GO" id="GO:0005737">
    <property type="term" value="C:cytoplasm"/>
    <property type="evidence" value="ECO:0007669"/>
    <property type="project" value="TreeGrafter"/>
</dbReference>
<evidence type="ECO:0000256" key="5">
    <source>
        <dbReference type="ARBA" id="ARBA00023002"/>
    </source>
</evidence>
<evidence type="ECO:0000256" key="11">
    <source>
        <dbReference type="PIRSR" id="PIRSR000239-1"/>
    </source>
</evidence>
<evidence type="ECO:0000256" key="7">
    <source>
        <dbReference type="ARBA" id="ARBA00023284"/>
    </source>
</evidence>
<protein>
    <recommendedName>
        <fullName evidence="2">thioredoxin-dependent peroxiredoxin</fullName>
        <ecNumber evidence="2">1.11.1.24</ecNumber>
    </recommendedName>
    <alternativeName>
        <fullName evidence="8">Thioredoxin peroxidase</fullName>
    </alternativeName>
</protein>
<evidence type="ECO:0000256" key="9">
    <source>
        <dbReference type="ARBA" id="ARBA00038489"/>
    </source>
</evidence>
<evidence type="ECO:0000256" key="4">
    <source>
        <dbReference type="ARBA" id="ARBA00022862"/>
    </source>
</evidence>
<keyword evidence="5" id="KW-0560">Oxidoreductase</keyword>
<dbReference type="PROSITE" id="PS51352">
    <property type="entry name" value="THIOREDOXIN_2"/>
    <property type="match status" value="1"/>
</dbReference>